<dbReference type="InterPro" id="IPR036291">
    <property type="entry name" value="NAD(P)-bd_dom_sf"/>
</dbReference>
<dbReference type="GO" id="GO:0045259">
    <property type="term" value="C:proton-transporting ATP synthase complex"/>
    <property type="evidence" value="ECO:0007669"/>
    <property type="project" value="InterPro"/>
</dbReference>
<dbReference type="InterPro" id="IPR020904">
    <property type="entry name" value="Sc_DH/Rdtase_CS"/>
</dbReference>
<organism evidence="5 6">
    <name type="scientific">Drechslerella dactyloides</name>
    <name type="common">Nematode-trapping fungus</name>
    <name type="synonym">Arthrobotrys dactyloides</name>
    <dbReference type="NCBI Taxonomy" id="74499"/>
    <lineage>
        <taxon>Eukaryota</taxon>
        <taxon>Fungi</taxon>
        <taxon>Dikarya</taxon>
        <taxon>Ascomycota</taxon>
        <taxon>Pezizomycotina</taxon>
        <taxon>Orbiliomycetes</taxon>
        <taxon>Orbiliales</taxon>
        <taxon>Orbiliaceae</taxon>
        <taxon>Drechslerella</taxon>
    </lineage>
</organism>
<keyword evidence="2" id="KW-0521">NADP</keyword>
<dbReference type="PRINTS" id="PR00081">
    <property type="entry name" value="GDHRDH"/>
</dbReference>
<dbReference type="GO" id="GO:0015986">
    <property type="term" value="P:proton motive force-driven ATP synthesis"/>
    <property type="evidence" value="ECO:0007669"/>
    <property type="project" value="InterPro"/>
</dbReference>
<dbReference type="PROSITE" id="PS00061">
    <property type="entry name" value="ADH_SHORT"/>
    <property type="match status" value="1"/>
</dbReference>
<evidence type="ECO:0000313" key="5">
    <source>
        <dbReference type="EMBL" id="KAJ6264178.1"/>
    </source>
</evidence>
<dbReference type="Gene3D" id="3.40.50.720">
    <property type="entry name" value="NAD(P)-binding Rossmann-like Domain"/>
    <property type="match status" value="1"/>
</dbReference>
<comment type="similarity">
    <text evidence="1">Belongs to the short-chain dehydrogenases/reductases (SDR) family.</text>
</comment>
<dbReference type="InterPro" id="IPR006995">
    <property type="entry name" value="ATP_synth_F0_jsu"/>
</dbReference>
<dbReference type="InterPro" id="IPR002347">
    <property type="entry name" value="SDR_fam"/>
</dbReference>
<evidence type="ECO:0000256" key="4">
    <source>
        <dbReference type="SAM" id="MobiDB-lite"/>
    </source>
</evidence>
<comment type="caution">
    <text evidence="5">The sequence shown here is derived from an EMBL/GenBank/DDBJ whole genome shotgun (WGS) entry which is preliminary data.</text>
</comment>
<dbReference type="Proteomes" id="UP001221413">
    <property type="component" value="Unassembled WGS sequence"/>
</dbReference>
<accession>A0AAD6J437</accession>
<dbReference type="EMBL" id="JAQGDS010000001">
    <property type="protein sequence ID" value="KAJ6264178.1"/>
    <property type="molecule type" value="Genomic_DNA"/>
</dbReference>
<name>A0AAD6J437_DREDA</name>
<dbReference type="Pfam" id="PF00106">
    <property type="entry name" value="adh_short"/>
    <property type="match status" value="1"/>
</dbReference>
<evidence type="ECO:0000256" key="2">
    <source>
        <dbReference type="ARBA" id="ARBA00022857"/>
    </source>
</evidence>
<protein>
    <submittedName>
        <fullName evidence="5">5'-hydroxyaverantin dehydrogenase</fullName>
    </submittedName>
</protein>
<evidence type="ECO:0000256" key="3">
    <source>
        <dbReference type="ARBA" id="ARBA00023002"/>
    </source>
</evidence>
<sequence length="496" mass="54829">MLRCNLFREAIALSPKKAIDSVIANAGITETGQNFHPKPFTPGEDPPPPNLLTLDVNITGVVYTAYLALQYFRNHPHLDPASFPSATHDRSLVLVGSIASLYPLTHAELYNTSKHAVLGLFRALRQAALPDRIRINLLCPYWIETPIVPVGAKILLAGTEFARIEDVVAIGTRCLADCSVAGHVFVVLPQSAGGVVQILNDEPRELDIFNRNAVRTLNKLSAARGWMFWGRNLVYALLGWYLYRGIYHDAFLTPGSSPANAAILNGNYTNYPSARLIILSTYDLSRELDAITHDGGKLTRPILNSRKTARPRPPITHRFLILVGWLWTGNCLGLRLLPRGKLAVRDDVTEGAALDFVLGEHFALVRVSQVFSGHVTSLRKKLNRSRQTDLTSNDIITTIATPNSTTNQFIETMPRVGGAFALFRRKWPTPVCTFSSPGLHRIMADIFAGEPMAPFIIAGGIVYYGVWQGQNALSNTDEFRHDPRNKNAKPSKIESH</sequence>
<dbReference type="GO" id="GO:0005737">
    <property type="term" value="C:cytoplasm"/>
    <property type="evidence" value="ECO:0007669"/>
    <property type="project" value="TreeGrafter"/>
</dbReference>
<evidence type="ECO:0000313" key="6">
    <source>
        <dbReference type="Proteomes" id="UP001221413"/>
    </source>
</evidence>
<feature type="compositionally biased region" description="Basic and acidic residues" evidence="4">
    <location>
        <begin position="477"/>
        <end position="496"/>
    </location>
</feature>
<dbReference type="GO" id="GO:0016616">
    <property type="term" value="F:oxidoreductase activity, acting on the CH-OH group of donors, NAD or NADP as acceptor"/>
    <property type="evidence" value="ECO:0007669"/>
    <property type="project" value="TreeGrafter"/>
</dbReference>
<dbReference type="PANTHER" id="PTHR44229">
    <property type="entry name" value="15-HYDROXYPROSTAGLANDIN DEHYDROGENASE [NAD(+)]"/>
    <property type="match status" value="1"/>
</dbReference>
<feature type="region of interest" description="Disordered" evidence="4">
    <location>
        <begin position="476"/>
        <end position="496"/>
    </location>
</feature>
<evidence type="ECO:0000256" key="1">
    <source>
        <dbReference type="ARBA" id="ARBA00006484"/>
    </source>
</evidence>
<keyword evidence="6" id="KW-1185">Reference proteome</keyword>
<keyword evidence="3" id="KW-0560">Oxidoreductase</keyword>
<gene>
    <name evidence="5" type="ORF">Dda_0320</name>
</gene>
<dbReference type="AlphaFoldDB" id="A0AAD6J437"/>
<dbReference type="Pfam" id="PF04911">
    <property type="entry name" value="ATP-synt_J"/>
    <property type="match status" value="1"/>
</dbReference>
<dbReference type="GO" id="GO:0015078">
    <property type="term" value="F:proton transmembrane transporter activity"/>
    <property type="evidence" value="ECO:0007669"/>
    <property type="project" value="InterPro"/>
</dbReference>
<dbReference type="SUPFAM" id="SSF51735">
    <property type="entry name" value="NAD(P)-binding Rossmann-fold domains"/>
    <property type="match status" value="1"/>
</dbReference>
<dbReference type="PANTHER" id="PTHR44229:SF4">
    <property type="entry name" value="15-HYDROXYPROSTAGLANDIN DEHYDROGENASE [NAD(+)]"/>
    <property type="match status" value="1"/>
</dbReference>
<proteinExistence type="inferred from homology"/>
<reference evidence="5" key="1">
    <citation type="submission" date="2023-01" db="EMBL/GenBank/DDBJ databases">
        <title>The chitinases involved in constricting ring structure development in the nematode-trapping fungus Drechslerella dactyloides.</title>
        <authorList>
            <person name="Wang R."/>
            <person name="Zhang L."/>
            <person name="Tang P."/>
            <person name="Li S."/>
            <person name="Liang L."/>
        </authorList>
    </citation>
    <scope>NUCLEOTIDE SEQUENCE</scope>
    <source>
        <strain evidence="5">YMF1.00031</strain>
    </source>
</reference>